<organism evidence="1 2">
    <name type="scientific">Syncephalastrum racemosum</name>
    <name type="common">Filamentous fungus</name>
    <dbReference type="NCBI Taxonomy" id="13706"/>
    <lineage>
        <taxon>Eukaryota</taxon>
        <taxon>Fungi</taxon>
        <taxon>Fungi incertae sedis</taxon>
        <taxon>Mucoromycota</taxon>
        <taxon>Mucoromycotina</taxon>
        <taxon>Mucoromycetes</taxon>
        <taxon>Mucorales</taxon>
        <taxon>Syncephalastraceae</taxon>
        <taxon>Syncephalastrum</taxon>
    </lineage>
</organism>
<accession>A0A1X2H245</accession>
<dbReference type="AlphaFoldDB" id="A0A1X2H245"/>
<dbReference type="Proteomes" id="UP000242180">
    <property type="component" value="Unassembled WGS sequence"/>
</dbReference>
<gene>
    <name evidence="1" type="ORF">BCR43DRAFT_537046</name>
</gene>
<name>A0A1X2H245_SYNRA</name>
<dbReference type="OrthoDB" id="2250876at2759"/>
<reference evidence="1 2" key="1">
    <citation type="submission" date="2016-07" db="EMBL/GenBank/DDBJ databases">
        <title>Pervasive Adenine N6-methylation of Active Genes in Fungi.</title>
        <authorList>
            <consortium name="DOE Joint Genome Institute"/>
            <person name="Mondo S.J."/>
            <person name="Dannebaum R.O."/>
            <person name="Kuo R.C."/>
            <person name="Labutti K."/>
            <person name="Haridas S."/>
            <person name="Kuo A."/>
            <person name="Salamov A."/>
            <person name="Ahrendt S.R."/>
            <person name="Lipzen A."/>
            <person name="Sullivan W."/>
            <person name="Andreopoulos W.B."/>
            <person name="Clum A."/>
            <person name="Lindquist E."/>
            <person name="Daum C."/>
            <person name="Ramamoorthy G.K."/>
            <person name="Gryganskyi A."/>
            <person name="Culley D."/>
            <person name="Magnuson J.K."/>
            <person name="James T.Y."/>
            <person name="O'Malley M.A."/>
            <person name="Stajich J.E."/>
            <person name="Spatafora J.W."/>
            <person name="Visel A."/>
            <person name="Grigoriev I.V."/>
        </authorList>
    </citation>
    <scope>NUCLEOTIDE SEQUENCE [LARGE SCALE GENOMIC DNA]</scope>
    <source>
        <strain evidence="1 2">NRRL 2496</strain>
    </source>
</reference>
<protein>
    <submittedName>
        <fullName evidence="1">Uncharacterized protein</fullName>
    </submittedName>
</protein>
<comment type="caution">
    <text evidence="1">The sequence shown here is derived from an EMBL/GenBank/DDBJ whole genome shotgun (WGS) entry which is preliminary data.</text>
</comment>
<proteinExistence type="predicted"/>
<dbReference type="InParanoid" id="A0A1X2H245"/>
<evidence type="ECO:0000313" key="1">
    <source>
        <dbReference type="EMBL" id="ORY91877.1"/>
    </source>
</evidence>
<keyword evidence="2" id="KW-1185">Reference proteome</keyword>
<sequence length="102" mass="11233">MYQGVRLARCSLTGCRRAHESHDSLGQLPQFRARLSYASMYIRGRPSNDLTGDFAARPYTVFTLGDRDNGAGESDYRSGIHPDAACRVCRAQGQYTQEAASA</sequence>
<dbReference type="EMBL" id="MCGN01000010">
    <property type="protein sequence ID" value="ORY91877.1"/>
    <property type="molecule type" value="Genomic_DNA"/>
</dbReference>
<evidence type="ECO:0000313" key="2">
    <source>
        <dbReference type="Proteomes" id="UP000242180"/>
    </source>
</evidence>